<organism evidence="2 3">
    <name type="scientific">Heracleum sosnowskyi</name>
    <dbReference type="NCBI Taxonomy" id="360622"/>
    <lineage>
        <taxon>Eukaryota</taxon>
        <taxon>Viridiplantae</taxon>
        <taxon>Streptophyta</taxon>
        <taxon>Embryophyta</taxon>
        <taxon>Tracheophyta</taxon>
        <taxon>Spermatophyta</taxon>
        <taxon>Magnoliopsida</taxon>
        <taxon>eudicotyledons</taxon>
        <taxon>Gunneridae</taxon>
        <taxon>Pentapetalae</taxon>
        <taxon>asterids</taxon>
        <taxon>campanulids</taxon>
        <taxon>Apiales</taxon>
        <taxon>Apiaceae</taxon>
        <taxon>Apioideae</taxon>
        <taxon>apioid superclade</taxon>
        <taxon>Tordylieae</taxon>
        <taxon>Tordyliinae</taxon>
        <taxon>Heracleum</taxon>
    </lineage>
</organism>
<keyword evidence="3" id="KW-1185">Reference proteome</keyword>
<dbReference type="Pfam" id="PF13456">
    <property type="entry name" value="RVT_3"/>
    <property type="match status" value="1"/>
</dbReference>
<dbReference type="GO" id="GO:0004523">
    <property type="term" value="F:RNA-DNA hybrid ribonuclease activity"/>
    <property type="evidence" value="ECO:0007669"/>
    <property type="project" value="InterPro"/>
</dbReference>
<dbReference type="PANTHER" id="PTHR47074:SF11">
    <property type="entry name" value="REVERSE TRANSCRIPTASE-LIKE PROTEIN"/>
    <property type="match status" value="1"/>
</dbReference>
<evidence type="ECO:0000313" key="3">
    <source>
        <dbReference type="Proteomes" id="UP001237642"/>
    </source>
</evidence>
<accession>A0AAD8M5R9</accession>
<sequence>MLLWSVWKARNMVVWHDTYLHVEEVVRTTHFTLDQWLEAQAKKFVPFVGGLHVMDDKELWTKPEWQTIKINVDAALFSDENRFGYGFIARDHTDCIKVVQSLRSSVSLASPFGLVISDCKQLMQEIAHAAFYVVKRSANRVAHCLARQSIFLSDCNFTEANAPLEKPFSAQVHLSYPLNSTSTPKGPLRNKATVLPLSAGGDVVLGGLHKSFPCGSSSLTKGNFFLGIFFTGPLDGGFFLASLALGSFSTGDS</sequence>
<evidence type="ECO:0000313" key="2">
    <source>
        <dbReference type="EMBL" id="KAK1360378.1"/>
    </source>
</evidence>
<dbReference type="GO" id="GO:0003676">
    <property type="term" value="F:nucleic acid binding"/>
    <property type="evidence" value="ECO:0007669"/>
    <property type="project" value="InterPro"/>
</dbReference>
<proteinExistence type="predicted"/>
<dbReference type="EMBL" id="JAUIZM010000010">
    <property type="protein sequence ID" value="KAK1360378.1"/>
    <property type="molecule type" value="Genomic_DNA"/>
</dbReference>
<protein>
    <recommendedName>
        <fullName evidence="1">RNase H type-1 domain-containing protein</fullName>
    </recommendedName>
</protein>
<dbReference type="InterPro" id="IPR002156">
    <property type="entry name" value="RNaseH_domain"/>
</dbReference>
<reference evidence="2" key="2">
    <citation type="submission" date="2023-05" db="EMBL/GenBank/DDBJ databases">
        <authorList>
            <person name="Schelkunov M.I."/>
        </authorList>
    </citation>
    <scope>NUCLEOTIDE SEQUENCE</scope>
    <source>
        <strain evidence="2">Hsosn_3</strain>
        <tissue evidence="2">Leaf</tissue>
    </source>
</reference>
<feature type="domain" description="RNase H type-1" evidence="1">
    <location>
        <begin position="93"/>
        <end position="148"/>
    </location>
</feature>
<gene>
    <name evidence="2" type="ORF">POM88_044852</name>
</gene>
<dbReference type="AlphaFoldDB" id="A0AAD8M5R9"/>
<dbReference type="PANTHER" id="PTHR47074">
    <property type="entry name" value="BNAC02G40300D PROTEIN"/>
    <property type="match status" value="1"/>
</dbReference>
<dbReference type="InterPro" id="IPR052929">
    <property type="entry name" value="RNase_H-like_EbsB-rel"/>
</dbReference>
<dbReference type="Proteomes" id="UP001237642">
    <property type="component" value="Unassembled WGS sequence"/>
</dbReference>
<evidence type="ECO:0000259" key="1">
    <source>
        <dbReference type="Pfam" id="PF13456"/>
    </source>
</evidence>
<reference evidence="2" key="1">
    <citation type="submission" date="2023-02" db="EMBL/GenBank/DDBJ databases">
        <title>Genome of toxic invasive species Heracleum sosnowskyi carries increased number of genes despite the absence of recent whole-genome duplications.</title>
        <authorList>
            <person name="Schelkunov M."/>
            <person name="Shtratnikova V."/>
            <person name="Makarenko M."/>
            <person name="Klepikova A."/>
            <person name="Omelchenko D."/>
            <person name="Novikova G."/>
            <person name="Obukhova E."/>
            <person name="Bogdanov V."/>
            <person name="Penin A."/>
            <person name="Logacheva M."/>
        </authorList>
    </citation>
    <scope>NUCLEOTIDE SEQUENCE</scope>
    <source>
        <strain evidence="2">Hsosn_3</strain>
        <tissue evidence="2">Leaf</tissue>
    </source>
</reference>
<name>A0AAD8M5R9_9APIA</name>
<comment type="caution">
    <text evidence="2">The sequence shown here is derived from an EMBL/GenBank/DDBJ whole genome shotgun (WGS) entry which is preliminary data.</text>
</comment>